<organism evidence="7 8">
    <name type="scientific">Cryptosporangium arvum DSM 44712</name>
    <dbReference type="NCBI Taxonomy" id="927661"/>
    <lineage>
        <taxon>Bacteria</taxon>
        <taxon>Bacillati</taxon>
        <taxon>Actinomycetota</taxon>
        <taxon>Actinomycetes</taxon>
        <taxon>Cryptosporangiales</taxon>
        <taxon>Cryptosporangiaceae</taxon>
        <taxon>Cryptosporangium</taxon>
    </lineage>
</organism>
<evidence type="ECO:0000313" key="7">
    <source>
        <dbReference type="EMBL" id="EXG81202.1"/>
    </source>
</evidence>
<protein>
    <submittedName>
        <fullName evidence="7">TAP-like protein</fullName>
    </submittedName>
</protein>
<dbReference type="PANTHER" id="PTHR43248:SF29">
    <property type="entry name" value="TRIPEPTIDYL AMINOPEPTIDASE"/>
    <property type="match status" value="1"/>
</dbReference>
<name>A0A010ZVH2_9ACTN</name>
<dbReference type="RefSeq" id="WP_084700354.1">
    <property type="nucleotide sequence ID" value="NZ_KK073874.1"/>
</dbReference>
<reference evidence="7 8" key="1">
    <citation type="submission" date="2013-07" db="EMBL/GenBank/DDBJ databases">
        <authorList>
            <consortium name="DOE Joint Genome Institute"/>
            <person name="Eisen J."/>
            <person name="Huntemann M."/>
            <person name="Han J."/>
            <person name="Chen A."/>
            <person name="Kyrpides N."/>
            <person name="Mavromatis K."/>
            <person name="Markowitz V."/>
            <person name="Palaniappan K."/>
            <person name="Ivanova N."/>
            <person name="Schaumberg A."/>
            <person name="Pati A."/>
            <person name="Liolios K."/>
            <person name="Nordberg H.P."/>
            <person name="Cantor M.N."/>
            <person name="Hua S.X."/>
            <person name="Woyke T."/>
        </authorList>
    </citation>
    <scope>NUCLEOTIDE SEQUENCE [LARGE SCALE GENOMIC DNA]</scope>
    <source>
        <strain evidence="7 8">DSM 44712</strain>
    </source>
</reference>
<dbReference type="InterPro" id="IPR029058">
    <property type="entry name" value="AB_hydrolase_fold"/>
</dbReference>
<dbReference type="InterPro" id="IPR000073">
    <property type="entry name" value="AB_hydrolase_1"/>
</dbReference>
<evidence type="ECO:0000259" key="5">
    <source>
        <dbReference type="Pfam" id="PF00561"/>
    </source>
</evidence>
<feature type="domain" description="AB hydrolase-1" evidence="5">
    <location>
        <begin position="95"/>
        <end position="270"/>
    </location>
</feature>
<sequence length="505" mass="52837">MKKLMIAALVALAAVAGCAPPGARPEPRAAPPAPSAPPAIRWGACPAPAAGVPTSPALTCGTIRVPLDHRRPDGPRITLAVSRLAAGDPAKRRGALLLNPGGPGTEGLHLPATFAQLTSPRVRAAYDLIGFDPRGVGRSTPVTCGLTTAEMVPTSPYPAPDGSIDANIAFARSAAARCRARSGALLPYLTTANTARDLDLIRRALGEERVSYWGGSYGSYLGAVYASLFAGRTDRMVLDSAVDPERIWYDEFRQQSAGMAARFPDAARAAGLSVAEATALYQGVAAALDRAPARVPGSPVVFSGDVFRYLTFSLLYQDAALGPLAQAWRAGRHLAAGVASTEETALLAQILAKITPSATTSPGVPADNAIASAYAVACGDVRWPTTLDTYRRAVARDRAAYPLSAGFPANLWPCAFWPTPPIEAPVRIADHGPRILVLQNERDPATPLESARGMRRALGERSRLVTVAAGGHGVYGVRGPDACENVVADAYLLDGSWPTKDVRCS</sequence>
<dbReference type="EMBL" id="JFBT01000001">
    <property type="protein sequence ID" value="EXG81202.1"/>
    <property type="molecule type" value="Genomic_DNA"/>
</dbReference>
<evidence type="ECO:0000256" key="4">
    <source>
        <dbReference type="SAM" id="SignalP"/>
    </source>
</evidence>
<dbReference type="InterPro" id="IPR013595">
    <property type="entry name" value="Pept_S33_TAP-like_C"/>
</dbReference>
<dbReference type="SUPFAM" id="SSF53474">
    <property type="entry name" value="alpha/beta-Hydrolases"/>
    <property type="match status" value="1"/>
</dbReference>
<dbReference type="Pfam" id="PF00561">
    <property type="entry name" value="Abhydrolase_1"/>
    <property type="match status" value="1"/>
</dbReference>
<evidence type="ECO:0000313" key="8">
    <source>
        <dbReference type="Proteomes" id="UP000021053"/>
    </source>
</evidence>
<evidence type="ECO:0000256" key="1">
    <source>
        <dbReference type="ARBA" id="ARBA00010088"/>
    </source>
</evidence>
<feature type="chain" id="PRO_5038879245" evidence="4">
    <location>
        <begin position="20"/>
        <end position="505"/>
    </location>
</feature>
<feature type="domain" description="Peptidase S33 tripeptidyl aminopeptidase-like C-terminal" evidence="6">
    <location>
        <begin position="411"/>
        <end position="504"/>
    </location>
</feature>
<keyword evidence="2 4" id="KW-0732">Signal</keyword>
<proteinExistence type="inferred from homology"/>
<dbReference type="HOGENOM" id="CLU_013364_3_2_11"/>
<accession>A0A010ZVH2</accession>
<comment type="similarity">
    <text evidence="1">Belongs to the peptidase S33 family.</text>
</comment>
<evidence type="ECO:0000256" key="3">
    <source>
        <dbReference type="ARBA" id="ARBA00022801"/>
    </source>
</evidence>
<dbReference type="GO" id="GO:0016787">
    <property type="term" value="F:hydrolase activity"/>
    <property type="evidence" value="ECO:0007669"/>
    <property type="project" value="UniProtKB-KW"/>
</dbReference>
<dbReference type="Gene3D" id="3.40.50.1820">
    <property type="entry name" value="alpha/beta hydrolase"/>
    <property type="match status" value="1"/>
</dbReference>
<dbReference type="InterPro" id="IPR051601">
    <property type="entry name" value="Serine_prot/Carboxylest_S33"/>
</dbReference>
<gene>
    <name evidence="7" type="ORF">CryarDRAFT_2310</name>
</gene>
<dbReference type="PROSITE" id="PS51257">
    <property type="entry name" value="PROKAR_LIPOPROTEIN"/>
    <property type="match status" value="1"/>
</dbReference>
<keyword evidence="8" id="KW-1185">Reference proteome</keyword>
<dbReference type="Proteomes" id="UP000021053">
    <property type="component" value="Unassembled WGS sequence"/>
</dbReference>
<feature type="signal peptide" evidence="4">
    <location>
        <begin position="1"/>
        <end position="19"/>
    </location>
</feature>
<dbReference type="PANTHER" id="PTHR43248">
    <property type="entry name" value="2-SUCCINYL-6-HYDROXY-2,4-CYCLOHEXADIENE-1-CARBOXYLATE SYNTHASE"/>
    <property type="match status" value="1"/>
</dbReference>
<evidence type="ECO:0000256" key="2">
    <source>
        <dbReference type="ARBA" id="ARBA00022729"/>
    </source>
</evidence>
<dbReference type="Pfam" id="PF08386">
    <property type="entry name" value="Abhydrolase_4"/>
    <property type="match status" value="1"/>
</dbReference>
<comment type="caution">
    <text evidence="7">The sequence shown here is derived from an EMBL/GenBank/DDBJ whole genome shotgun (WGS) entry which is preliminary data.</text>
</comment>
<evidence type="ECO:0000259" key="6">
    <source>
        <dbReference type="Pfam" id="PF08386"/>
    </source>
</evidence>
<keyword evidence="3" id="KW-0378">Hydrolase</keyword>
<dbReference type="AlphaFoldDB" id="A0A010ZVH2"/>